<evidence type="ECO:0000313" key="2">
    <source>
        <dbReference type="Proteomes" id="UP000199045"/>
    </source>
</evidence>
<dbReference type="EMBL" id="FNBN01000007">
    <property type="protein sequence ID" value="SDG87021.1"/>
    <property type="molecule type" value="Genomic_DNA"/>
</dbReference>
<organism evidence="1 2">
    <name type="scientific">Chitinophaga filiformis</name>
    <name type="common">Myxococcus filiformis</name>
    <name type="synonym">Flexibacter filiformis</name>
    <dbReference type="NCBI Taxonomy" id="104663"/>
    <lineage>
        <taxon>Bacteria</taxon>
        <taxon>Pseudomonadati</taxon>
        <taxon>Bacteroidota</taxon>
        <taxon>Chitinophagia</taxon>
        <taxon>Chitinophagales</taxon>
        <taxon>Chitinophagaceae</taxon>
        <taxon>Chitinophaga</taxon>
    </lineage>
</organism>
<sequence length="227" mass="26158">MLITKKLNKMSKIKAAKSFWEWFMSNEEVYLNLHKAKESEKERLLDELITELQKYSEELGFSLNFTRGRRPQLTITAKGNADLLEDVMLLTHHAPLTDNWNFINFISQTQVPEGFSYQGVLLHPDNIYFTARRNNKRCGLLDLCLYIKASKKTMQSEELYNTANLLLLHLLGETNFAACIASFSVRDMPVGPVINRLHKLRELPEFISAPNVIKKLTPAMESQRIVV</sequence>
<dbReference type="Proteomes" id="UP000199045">
    <property type="component" value="Unassembled WGS sequence"/>
</dbReference>
<accession>A0A1G7XSC5</accession>
<protein>
    <submittedName>
        <fullName evidence="1">Uncharacterized protein</fullName>
    </submittedName>
</protein>
<evidence type="ECO:0000313" key="1">
    <source>
        <dbReference type="EMBL" id="SDG87021.1"/>
    </source>
</evidence>
<dbReference type="STRING" id="104663.SAMN04488121_10757"/>
<proteinExistence type="predicted"/>
<name>A0A1G7XSC5_CHIFI</name>
<reference evidence="1 2" key="1">
    <citation type="submission" date="2016-10" db="EMBL/GenBank/DDBJ databases">
        <authorList>
            <person name="de Groot N.N."/>
        </authorList>
    </citation>
    <scope>NUCLEOTIDE SEQUENCE [LARGE SCALE GENOMIC DNA]</scope>
    <source>
        <strain evidence="1 2">DSM 527</strain>
    </source>
</reference>
<dbReference type="AlphaFoldDB" id="A0A1G7XSC5"/>
<gene>
    <name evidence="1" type="ORF">SAMN04488121_10757</name>
</gene>